<gene>
    <name evidence="2" type="ORF">RM863_27570</name>
</gene>
<evidence type="ECO:0000313" key="3">
    <source>
        <dbReference type="Proteomes" id="UP001180489"/>
    </source>
</evidence>
<comment type="caution">
    <text evidence="2">The sequence shown here is derived from an EMBL/GenBank/DDBJ whole genome shotgun (WGS) entry which is preliminary data.</text>
</comment>
<feature type="region of interest" description="Disordered" evidence="1">
    <location>
        <begin position="91"/>
        <end position="112"/>
    </location>
</feature>
<proteinExistence type="predicted"/>
<keyword evidence="3" id="KW-1185">Reference proteome</keyword>
<protein>
    <recommendedName>
        <fullName evidence="4">Transcriptional regulator</fullName>
    </recommendedName>
</protein>
<organism evidence="2 3">
    <name type="scientific">Streptomyces hintoniae</name>
    <dbReference type="NCBI Taxonomy" id="3075521"/>
    <lineage>
        <taxon>Bacteria</taxon>
        <taxon>Bacillati</taxon>
        <taxon>Actinomycetota</taxon>
        <taxon>Actinomycetes</taxon>
        <taxon>Kitasatosporales</taxon>
        <taxon>Streptomycetaceae</taxon>
        <taxon>Streptomyces</taxon>
    </lineage>
</organism>
<accession>A0ABU2URS4</accession>
<dbReference type="EMBL" id="JAVRFF010000035">
    <property type="protein sequence ID" value="MDT0475889.1"/>
    <property type="molecule type" value="Genomic_DNA"/>
</dbReference>
<dbReference type="InterPro" id="IPR011990">
    <property type="entry name" value="TPR-like_helical_dom_sf"/>
</dbReference>
<evidence type="ECO:0000313" key="2">
    <source>
        <dbReference type="EMBL" id="MDT0475889.1"/>
    </source>
</evidence>
<sequence>MTYGAAGEGVRVKAKRNTRLEALLVEFGYTHENLADAVNSAAAEMFGTHANCTDRHVRRWIAGDVQWPWPRHLVPLQNIFGRTAQEMGFTPRKTSRVPAHPTRTKPATGHRGLPRRDFITGGLAAALGLELIPAAGRLGSSDVERVRAIVANLYRYDHALGGGALHDVATEALRHVQSALNQCTFGDRVEKLMYAAMGDLAASAGWFAYDAGRQTAATHLYREALQAGALAGDSMLQARVWSNLAMQARLLHRDREALRMGCAAVETRQAKNDAWLMALLHCRQAVGHARAGDRVRAQRSLARAESAYERTQGRPAAWLSFLTPAELTGLAGAAHLALGQQRRAEQLTLSALQMLEPRFERNRVYYTVQYAQALIDGGEIEHAAVQAGTAVTLAERVRSGRVRGKLADLRRGLQQHTHVPVVVDFLEETGQTGA</sequence>
<name>A0ABU2URS4_9ACTN</name>
<reference evidence="2" key="1">
    <citation type="submission" date="2024-05" db="EMBL/GenBank/DDBJ databases">
        <title>30 novel species of actinomycetes from the DSMZ collection.</title>
        <authorList>
            <person name="Nouioui I."/>
        </authorList>
    </citation>
    <scope>NUCLEOTIDE SEQUENCE</scope>
    <source>
        <strain evidence="2">DSM 41014</strain>
    </source>
</reference>
<dbReference type="Proteomes" id="UP001180489">
    <property type="component" value="Unassembled WGS sequence"/>
</dbReference>
<dbReference type="RefSeq" id="WP_311636705.1">
    <property type="nucleotide sequence ID" value="NZ_JAVRFF010000035.1"/>
</dbReference>
<dbReference type="SUPFAM" id="SSF48452">
    <property type="entry name" value="TPR-like"/>
    <property type="match status" value="1"/>
</dbReference>
<evidence type="ECO:0000256" key="1">
    <source>
        <dbReference type="SAM" id="MobiDB-lite"/>
    </source>
</evidence>
<evidence type="ECO:0008006" key="4">
    <source>
        <dbReference type="Google" id="ProtNLM"/>
    </source>
</evidence>